<evidence type="ECO:0000313" key="2">
    <source>
        <dbReference type="Proteomes" id="UP000184171"/>
    </source>
</evidence>
<keyword evidence="1" id="KW-0808">Transferase</keyword>
<name>A0A1M6ETA9_MALRU</name>
<dbReference type="RefSeq" id="WP_072906355.1">
    <property type="nucleotide sequence ID" value="NZ_FQZT01000003.1"/>
</dbReference>
<evidence type="ECO:0000313" key="1">
    <source>
        <dbReference type="EMBL" id="SHI88655.1"/>
    </source>
</evidence>
<dbReference type="Proteomes" id="UP000184171">
    <property type="component" value="Unassembled WGS sequence"/>
</dbReference>
<sequence length="246" mass="26235">MTFLGIDIGGSGIKGALVDVDKGCLVGERLRLETPQPATPQAVSETVAELVTQFDWQGPIGCGFPAVISNGVAKSAANIDKSWIDIDVEQLIRTATGCDCSVINDADAAGLAEMRFGAGRERKGTVLVLTLGTGIGSALFYNGSLYPNSELGHLWLKTGVAEKYASAAVRKKEDLGWKAWAKRLNTFFIQVETLLSPELIIIGGGVSRKHDKFFPYLDLHAELLPAELRNQAGIVGSACRAAEIFA</sequence>
<dbReference type="InterPro" id="IPR043129">
    <property type="entry name" value="ATPase_NBD"/>
</dbReference>
<dbReference type="Pfam" id="PF00480">
    <property type="entry name" value="ROK"/>
    <property type="match status" value="1"/>
</dbReference>
<dbReference type="EMBL" id="FQZT01000003">
    <property type="protein sequence ID" value="SHI88655.1"/>
    <property type="molecule type" value="Genomic_DNA"/>
</dbReference>
<dbReference type="PANTHER" id="PTHR18964">
    <property type="entry name" value="ROK (REPRESSOR, ORF, KINASE) FAMILY"/>
    <property type="match status" value="1"/>
</dbReference>
<proteinExistence type="predicted"/>
<dbReference type="InterPro" id="IPR000600">
    <property type="entry name" value="ROK"/>
</dbReference>
<gene>
    <name evidence="1" type="ORF">SAMN02745165_01022</name>
</gene>
<organism evidence="1 2">
    <name type="scientific">Malonomonas rubra DSM 5091</name>
    <dbReference type="NCBI Taxonomy" id="1122189"/>
    <lineage>
        <taxon>Bacteria</taxon>
        <taxon>Pseudomonadati</taxon>
        <taxon>Thermodesulfobacteriota</taxon>
        <taxon>Desulfuromonadia</taxon>
        <taxon>Desulfuromonadales</taxon>
        <taxon>Geopsychrobacteraceae</taxon>
        <taxon>Malonomonas</taxon>
    </lineage>
</organism>
<accession>A0A1M6ETA9</accession>
<dbReference type="STRING" id="1122189.SAMN02745165_01022"/>
<dbReference type="SUPFAM" id="SSF53067">
    <property type="entry name" value="Actin-like ATPase domain"/>
    <property type="match status" value="1"/>
</dbReference>
<dbReference type="GO" id="GO:0016301">
    <property type="term" value="F:kinase activity"/>
    <property type="evidence" value="ECO:0007669"/>
    <property type="project" value="UniProtKB-KW"/>
</dbReference>
<dbReference type="AlphaFoldDB" id="A0A1M6ETA9"/>
<dbReference type="Gene3D" id="3.30.420.40">
    <property type="match status" value="2"/>
</dbReference>
<protein>
    <submittedName>
        <fullName evidence="1">Polyphosphate glucokinase</fullName>
    </submittedName>
</protein>
<dbReference type="NCBIfam" id="NF045942">
    <property type="entry name" value="PolPhglucPhase"/>
    <property type="match status" value="1"/>
</dbReference>
<dbReference type="CDD" id="cd24058">
    <property type="entry name" value="ASKHA_NBD_ROK_PPGK"/>
    <property type="match status" value="1"/>
</dbReference>
<dbReference type="OrthoDB" id="9810372at2"/>
<dbReference type="PANTHER" id="PTHR18964:SF146">
    <property type="entry name" value="POLYPHOSPHATE GLUCOKINASE"/>
    <property type="match status" value="1"/>
</dbReference>
<reference evidence="1 2" key="1">
    <citation type="submission" date="2016-11" db="EMBL/GenBank/DDBJ databases">
        <authorList>
            <person name="Jaros S."/>
            <person name="Januszkiewicz K."/>
            <person name="Wedrychowicz H."/>
        </authorList>
    </citation>
    <scope>NUCLEOTIDE SEQUENCE [LARGE SCALE GENOMIC DNA]</scope>
    <source>
        <strain evidence="1 2">DSM 5091</strain>
    </source>
</reference>
<keyword evidence="1" id="KW-0418">Kinase</keyword>
<keyword evidence="2" id="KW-1185">Reference proteome</keyword>